<dbReference type="PANTHER" id="PTHR45913:SF20">
    <property type="entry name" value="GENERAL TRANSCRIPTION FACTOR II-I REPEAT DOMAIN-CONTAINING PROTEIN 2"/>
    <property type="match status" value="1"/>
</dbReference>
<evidence type="ECO:0000313" key="1">
    <source>
        <dbReference type="EMBL" id="CAH2087215.1"/>
    </source>
</evidence>
<organism evidence="1 2">
    <name type="scientific">Euphydryas editha</name>
    <name type="common">Edith's checkerspot</name>
    <dbReference type="NCBI Taxonomy" id="104508"/>
    <lineage>
        <taxon>Eukaryota</taxon>
        <taxon>Metazoa</taxon>
        <taxon>Ecdysozoa</taxon>
        <taxon>Arthropoda</taxon>
        <taxon>Hexapoda</taxon>
        <taxon>Insecta</taxon>
        <taxon>Pterygota</taxon>
        <taxon>Neoptera</taxon>
        <taxon>Endopterygota</taxon>
        <taxon>Lepidoptera</taxon>
        <taxon>Glossata</taxon>
        <taxon>Ditrysia</taxon>
        <taxon>Papilionoidea</taxon>
        <taxon>Nymphalidae</taxon>
        <taxon>Nymphalinae</taxon>
        <taxon>Euphydryas</taxon>
    </lineage>
</organism>
<proteinExistence type="predicted"/>
<comment type="caution">
    <text evidence="1">The sequence shown here is derived from an EMBL/GenBank/DDBJ whole genome shotgun (WGS) entry which is preliminary data.</text>
</comment>
<evidence type="ECO:0000313" key="2">
    <source>
        <dbReference type="Proteomes" id="UP001153954"/>
    </source>
</evidence>
<sequence length="206" mass="23264">MAQRFMQPKLADKFESVVLSHQTVARRIDDMGEYVSKKIRDYIVKCEYYSLCLDESTDQTDIGQLIIFIRCISKDFSITEEILNLVPLHGSTKGTDIFQAVNKTVMEYGGFHKCTCTDGAKAMTGNVTGLTGLLKQNDIDCPLIHCIIHQEALYGKSLRQMNAMKIVVKVTNLIRGGNKALSRRKFRNFFTEIDAAYGDLLLHSEI</sequence>
<dbReference type="PANTHER" id="PTHR45913">
    <property type="entry name" value="EPM2A-INTERACTING PROTEIN 1"/>
    <property type="match status" value="1"/>
</dbReference>
<name>A0AAU9TRQ8_EUPED</name>
<protein>
    <recommendedName>
        <fullName evidence="3">DUF4371 domain-containing protein</fullName>
    </recommendedName>
</protein>
<dbReference type="EMBL" id="CAKOGL010000006">
    <property type="protein sequence ID" value="CAH2087215.1"/>
    <property type="molecule type" value="Genomic_DNA"/>
</dbReference>
<evidence type="ECO:0008006" key="3">
    <source>
        <dbReference type="Google" id="ProtNLM"/>
    </source>
</evidence>
<accession>A0AAU9TRQ8</accession>
<reference evidence="1" key="1">
    <citation type="submission" date="2022-03" db="EMBL/GenBank/DDBJ databases">
        <authorList>
            <person name="Tunstrom K."/>
        </authorList>
    </citation>
    <scope>NUCLEOTIDE SEQUENCE</scope>
</reference>
<dbReference type="Proteomes" id="UP001153954">
    <property type="component" value="Unassembled WGS sequence"/>
</dbReference>
<dbReference type="AlphaFoldDB" id="A0AAU9TRQ8"/>
<keyword evidence="2" id="KW-1185">Reference proteome</keyword>
<gene>
    <name evidence="1" type="ORF">EEDITHA_LOCUS3501</name>
</gene>